<dbReference type="InterPro" id="IPR036097">
    <property type="entry name" value="HisK_dim/P_sf"/>
</dbReference>
<name>A0A4Z0BJA2_9BURK</name>
<feature type="transmembrane region" description="Helical" evidence="8">
    <location>
        <begin position="282"/>
        <end position="300"/>
    </location>
</feature>
<dbReference type="Pfam" id="PF00512">
    <property type="entry name" value="HisKA"/>
    <property type="match status" value="1"/>
</dbReference>
<gene>
    <name evidence="11" type="ORF">EZ313_22770</name>
</gene>
<dbReference type="GO" id="GO:0005886">
    <property type="term" value="C:plasma membrane"/>
    <property type="evidence" value="ECO:0007669"/>
    <property type="project" value="UniProtKB-SubCell"/>
</dbReference>
<dbReference type="SMART" id="SM00388">
    <property type="entry name" value="HisKA"/>
    <property type="match status" value="1"/>
</dbReference>
<evidence type="ECO:0000256" key="6">
    <source>
        <dbReference type="ARBA" id="ARBA00022777"/>
    </source>
</evidence>
<dbReference type="GO" id="GO:0000155">
    <property type="term" value="F:phosphorelay sensor kinase activity"/>
    <property type="evidence" value="ECO:0007669"/>
    <property type="project" value="InterPro"/>
</dbReference>
<evidence type="ECO:0000256" key="8">
    <source>
        <dbReference type="SAM" id="Phobius"/>
    </source>
</evidence>
<sequence>MRAGLRRWWWLWLLAIALPLQAGEVRLSDEPSFNLARALDYLEDPRGELTLDEVLLPAQQARFGPLPPIGPGPNFGLTRSAYWLKVTLDVPHGLPREWLLEVGYATLDRVDVYAPHAFGYARQAGGDGLPFSARVVAHRNHVFPVSFIPGARTTLYLRVQSDGTLSAPMRLWQPAALWQQDQVSYATLSLYFGLLLGLLVYNLLLFLSVRDIGYLIYAAFAAAMGVAQAAMSGLGAQFLWPEWPAWTAVSVPVGQATSAMLGLMFARSFLATRARMPRLDKLLLAQMAGWGLALLASLFLHYHVAGYMVAMLSVMGVVTLAAIGYLSIRRGYAGARYFFTAWALLLLGVVTLSMHNLGFLPSNALTSNSLLIGSALEMVLLSFALGDRINVARRFKELAQARIAAEQAMVHALSNSQAHLKQVLGEREAILNNAVVGIVLSVNRRHEWVNEKFAQMLGYPAQVLIGQSSMHIHPDEASWLRFGDEARAALIATNGYTCERQLKRRDGELFWVEMGGSCIRPHEPDSGVIWTFLDITARKKSEAEIREALEQQKALNELRTRFVAMTSHEFRTPLAAILSAEEVLRHYGDRLPQAERIETLDSIADGVQRMSRMMDRVMLLGKADAGMLDFVPGQVDLRALCRQLVEEARRQHPQSRCKVAARWGAGVGRGLYDEKLLRHIFGNLLSNAVKYSPGGGDVDLHVRREAGEMVFEVIDQGIGIPPDEIQHLFGSFHRASNVGQIQGTGLGLAIVKNAVEMHGGRIEVASELGKGSRFTVRLPLQAEVVPA</sequence>
<dbReference type="EMBL" id="SMLM01000004">
    <property type="protein sequence ID" value="TFY99376.1"/>
    <property type="molecule type" value="Genomic_DNA"/>
</dbReference>
<dbReference type="NCBIfam" id="TIGR00229">
    <property type="entry name" value="sensory_box"/>
    <property type="match status" value="1"/>
</dbReference>
<feature type="domain" description="Histidine kinase" evidence="9">
    <location>
        <begin position="565"/>
        <end position="782"/>
    </location>
</feature>
<dbReference type="PROSITE" id="PS50113">
    <property type="entry name" value="PAC"/>
    <property type="match status" value="1"/>
</dbReference>
<feature type="transmembrane region" description="Helical" evidence="8">
    <location>
        <begin position="369"/>
        <end position="386"/>
    </location>
</feature>
<dbReference type="Gene3D" id="3.30.450.20">
    <property type="entry name" value="PAS domain"/>
    <property type="match status" value="1"/>
</dbReference>
<dbReference type="Pfam" id="PF00989">
    <property type="entry name" value="PAS"/>
    <property type="match status" value="1"/>
</dbReference>
<dbReference type="InterPro" id="IPR003594">
    <property type="entry name" value="HATPase_dom"/>
</dbReference>
<dbReference type="EC" id="2.7.13.3" evidence="3"/>
<dbReference type="InterPro" id="IPR000700">
    <property type="entry name" value="PAS-assoc_C"/>
</dbReference>
<dbReference type="SUPFAM" id="SSF55874">
    <property type="entry name" value="ATPase domain of HSP90 chaperone/DNA topoisomerase II/histidine kinase"/>
    <property type="match status" value="1"/>
</dbReference>
<dbReference type="InterPro" id="IPR050736">
    <property type="entry name" value="Sensor_HK_Regulatory"/>
</dbReference>
<organism evidence="11 12">
    <name type="scientific">Ramlibacter henchirensis</name>
    <dbReference type="NCBI Taxonomy" id="204072"/>
    <lineage>
        <taxon>Bacteria</taxon>
        <taxon>Pseudomonadati</taxon>
        <taxon>Pseudomonadota</taxon>
        <taxon>Betaproteobacteria</taxon>
        <taxon>Burkholderiales</taxon>
        <taxon>Comamonadaceae</taxon>
        <taxon>Ramlibacter</taxon>
    </lineage>
</organism>
<dbReference type="OrthoDB" id="8807260at2"/>
<dbReference type="InterPro" id="IPR035965">
    <property type="entry name" value="PAS-like_dom_sf"/>
</dbReference>
<dbReference type="CDD" id="cd00075">
    <property type="entry name" value="HATPase"/>
    <property type="match status" value="1"/>
</dbReference>
<feature type="transmembrane region" description="Helical" evidence="8">
    <location>
        <begin position="246"/>
        <end position="270"/>
    </location>
</feature>
<dbReference type="InterPro" id="IPR036890">
    <property type="entry name" value="HATPase_C_sf"/>
</dbReference>
<reference evidence="11 12" key="1">
    <citation type="submission" date="2019-03" db="EMBL/GenBank/DDBJ databases">
        <title>Ramlibacter henchirensis DSM 14656, whole genome shotgun sequence.</title>
        <authorList>
            <person name="Zhang X."/>
            <person name="Feng G."/>
            <person name="Zhu H."/>
        </authorList>
    </citation>
    <scope>NUCLEOTIDE SEQUENCE [LARGE SCALE GENOMIC DNA]</scope>
    <source>
        <strain evidence="11 12">DSM 14656</strain>
    </source>
</reference>
<dbReference type="SUPFAM" id="SSF55785">
    <property type="entry name" value="PYP-like sensor domain (PAS domain)"/>
    <property type="match status" value="1"/>
</dbReference>
<dbReference type="Pfam" id="PF07696">
    <property type="entry name" value="7TMR-DISMED2"/>
    <property type="match status" value="1"/>
</dbReference>
<comment type="catalytic activity">
    <reaction evidence="1">
        <text>ATP + protein L-histidine = ADP + protein N-phospho-L-histidine.</text>
        <dbReference type="EC" id="2.7.13.3"/>
    </reaction>
</comment>
<keyword evidence="5" id="KW-0808">Transferase</keyword>
<keyword evidence="7" id="KW-0902">Two-component regulatory system</keyword>
<feature type="transmembrane region" description="Helical" evidence="8">
    <location>
        <begin position="188"/>
        <end position="207"/>
    </location>
</feature>
<dbReference type="AlphaFoldDB" id="A0A4Z0BJA2"/>
<dbReference type="InterPro" id="IPR003661">
    <property type="entry name" value="HisK_dim/P_dom"/>
</dbReference>
<dbReference type="InterPro" id="IPR011622">
    <property type="entry name" value="7TMR_DISM_rcpt_extracell_dom2"/>
</dbReference>
<keyword evidence="6" id="KW-0418">Kinase</keyword>
<dbReference type="InterPro" id="IPR011623">
    <property type="entry name" value="7TMR_DISM_rcpt_extracell_dom1"/>
</dbReference>
<dbReference type="SUPFAM" id="SSF47384">
    <property type="entry name" value="Homodimeric domain of signal transducing histidine kinase"/>
    <property type="match status" value="1"/>
</dbReference>
<evidence type="ECO:0000256" key="3">
    <source>
        <dbReference type="ARBA" id="ARBA00012438"/>
    </source>
</evidence>
<keyword evidence="12" id="KW-1185">Reference proteome</keyword>
<feature type="domain" description="PAC" evidence="10">
    <location>
        <begin position="496"/>
        <end position="547"/>
    </location>
</feature>
<evidence type="ECO:0000313" key="11">
    <source>
        <dbReference type="EMBL" id="TFY99376.1"/>
    </source>
</evidence>
<comment type="caution">
    <text evidence="11">The sequence shown here is derived from an EMBL/GenBank/DDBJ whole genome shotgun (WGS) entry which is preliminary data.</text>
</comment>
<evidence type="ECO:0000256" key="7">
    <source>
        <dbReference type="ARBA" id="ARBA00023012"/>
    </source>
</evidence>
<keyword evidence="8" id="KW-0812">Transmembrane</keyword>
<feature type="transmembrane region" description="Helical" evidence="8">
    <location>
        <begin position="338"/>
        <end position="357"/>
    </location>
</feature>
<evidence type="ECO:0000259" key="10">
    <source>
        <dbReference type="PROSITE" id="PS50113"/>
    </source>
</evidence>
<evidence type="ECO:0000256" key="2">
    <source>
        <dbReference type="ARBA" id="ARBA00004429"/>
    </source>
</evidence>
<evidence type="ECO:0000256" key="1">
    <source>
        <dbReference type="ARBA" id="ARBA00000085"/>
    </source>
</evidence>
<dbReference type="Gene3D" id="1.10.287.130">
    <property type="match status" value="1"/>
</dbReference>
<dbReference type="SMART" id="SM00387">
    <property type="entry name" value="HATPase_c"/>
    <property type="match status" value="1"/>
</dbReference>
<dbReference type="Gene3D" id="3.30.565.10">
    <property type="entry name" value="Histidine kinase-like ATPase, C-terminal domain"/>
    <property type="match status" value="1"/>
</dbReference>
<keyword evidence="4" id="KW-0597">Phosphoprotein</keyword>
<dbReference type="InterPro" id="IPR004358">
    <property type="entry name" value="Sig_transdc_His_kin-like_C"/>
</dbReference>
<dbReference type="InterPro" id="IPR005467">
    <property type="entry name" value="His_kinase_dom"/>
</dbReference>
<dbReference type="InterPro" id="IPR000014">
    <property type="entry name" value="PAS"/>
</dbReference>
<dbReference type="CDD" id="cd00130">
    <property type="entry name" value="PAS"/>
    <property type="match status" value="1"/>
</dbReference>
<keyword evidence="8" id="KW-0472">Membrane</keyword>
<dbReference type="PANTHER" id="PTHR43711">
    <property type="entry name" value="TWO-COMPONENT HISTIDINE KINASE"/>
    <property type="match status" value="1"/>
</dbReference>
<evidence type="ECO:0000313" key="12">
    <source>
        <dbReference type="Proteomes" id="UP000298180"/>
    </source>
</evidence>
<evidence type="ECO:0000256" key="5">
    <source>
        <dbReference type="ARBA" id="ARBA00022679"/>
    </source>
</evidence>
<dbReference type="PRINTS" id="PR00344">
    <property type="entry name" value="BCTRLSENSOR"/>
</dbReference>
<dbReference type="PROSITE" id="PS50109">
    <property type="entry name" value="HIS_KIN"/>
    <property type="match status" value="1"/>
</dbReference>
<feature type="transmembrane region" description="Helical" evidence="8">
    <location>
        <begin position="214"/>
        <end position="240"/>
    </location>
</feature>
<comment type="subcellular location">
    <subcellularLocation>
        <location evidence="2">Cell inner membrane</location>
        <topology evidence="2">Multi-pass membrane protein</topology>
    </subcellularLocation>
</comment>
<dbReference type="Proteomes" id="UP000298180">
    <property type="component" value="Unassembled WGS sequence"/>
</dbReference>
<feature type="transmembrane region" description="Helical" evidence="8">
    <location>
        <begin position="306"/>
        <end position="326"/>
    </location>
</feature>
<dbReference type="PANTHER" id="PTHR43711:SF26">
    <property type="entry name" value="SENSOR HISTIDINE KINASE RCSC"/>
    <property type="match status" value="1"/>
</dbReference>
<evidence type="ECO:0000259" key="9">
    <source>
        <dbReference type="PROSITE" id="PS50109"/>
    </source>
</evidence>
<dbReference type="Pfam" id="PF02518">
    <property type="entry name" value="HATPase_c"/>
    <property type="match status" value="1"/>
</dbReference>
<accession>A0A4Z0BJA2</accession>
<dbReference type="FunFam" id="3.30.565.10:FF:000006">
    <property type="entry name" value="Sensor histidine kinase WalK"/>
    <property type="match status" value="1"/>
</dbReference>
<dbReference type="CDD" id="cd00082">
    <property type="entry name" value="HisKA"/>
    <property type="match status" value="1"/>
</dbReference>
<protein>
    <recommendedName>
        <fullName evidence="3">histidine kinase</fullName>
        <ecNumber evidence="3">2.7.13.3</ecNumber>
    </recommendedName>
</protein>
<evidence type="ECO:0000256" key="4">
    <source>
        <dbReference type="ARBA" id="ARBA00022553"/>
    </source>
</evidence>
<dbReference type="InterPro" id="IPR013767">
    <property type="entry name" value="PAS_fold"/>
</dbReference>
<keyword evidence="8" id="KW-1133">Transmembrane helix</keyword>
<dbReference type="Gene3D" id="2.60.40.2380">
    <property type="match status" value="1"/>
</dbReference>
<proteinExistence type="predicted"/>
<dbReference type="Pfam" id="PF07695">
    <property type="entry name" value="7TMR-DISM_7TM"/>
    <property type="match status" value="1"/>
</dbReference>
<dbReference type="RefSeq" id="WP_135265603.1">
    <property type="nucleotide sequence ID" value="NZ_SMLM01000004.1"/>
</dbReference>